<dbReference type="InParanoid" id="A0A165ENJ7"/>
<keyword evidence="3" id="KW-1185">Reference proteome</keyword>
<dbReference type="STRING" id="1314781.A0A165ENJ7"/>
<evidence type="ECO:0000313" key="3">
    <source>
        <dbReference type="Proteomes" id="UP000077266"/>
    </source>
</evidence>
<dbReference type="InterPro" id="IPR000477">
    <property type="entry name" value="RT_dom"/>
</dbReference>
<name>A0A165ENJ7_EXIGL</name>
<accession>A0A165ENJ7</accession>
<dbReference type="EMBL" id="KV426128">
    <property type="protein sequence ID" value="KZV87353.1"/>
    <property type="molecule type" value="Genomic_DNA"/>
</dbReference>
<evidence type="ECO:0000313" key="2">
    <source>
        <dbReference type="EMBL" id="KZV87353.1"/>
    </source>
</evidence>
<feature type="domain" description="Reverse transcriptase" evidence="1">
    <location>
        <begin position="1"/>
        <end position="147"/>
    </location>
</feature>
<dbReference type="Proteomes" id="UP000077266">
    <property type="component" value="Unassembled WGS sequence"/>
</dbReference>
<gene>
    <name evidence="2" type="ORF">EXIGLDRAFT_680038</name>
</gene>
<evidence type="ECO:0000259" key="1">
    <source>
        <dbReference type="PROSITE" id="PS50878"/>
    </source>
</evidence>
<organism evidence="2 3">
    <name type="scientific">Exidia glandulosa HHB12029</name>
    <dbReference type="NCBI Taxonomy" id="1314781"/>
    <lineage>
        <taxon>Eukaryota</taxon>
        <taxon>Fungi</taxon>
        <taxon>Dikarya</taxon>
        <taxon>Basidiomycota</taxon>
        <taxon>Agaricomycotina</taxon>
        <taxon>Agaricomycetes</taxon>
        <taxon>Auriculariales</taxon>
        <taxon>Exidiaceae</taxon>
        <taxon>Exidia</taxon>
    </lineage>
</organism>
<dbReference type="OrthoDB" id="2802125at2759"/>
<dbReference type="AlphaFoldDB" id="A0A165ENJ7"/>
<protein>
    <recommendedName>
        <fullName evidence="1">Reverse transcriptase domain-containing protein</fullName>
    </recommendedName>
</protein>
<sequence>MAGPLFDVFRLVYERMRYYVRSGTESSEEFVADMGILIGDPASPIMWLLFFADISIPDLPDDIALDGVTLSHLEQADDIVIFATSAASLQTKLDAFYAWCSRNFLQVNKLKSWWMPLGAVPPAIPVFLLGGVLVVLRESQTYVGLRLGAGSLNLFSLHAAGKAESVMGLSGLIFSLLDRRCLQCPPTVGRTLYRAVIDPHLTHGCDVSPDATVSSVAALETAQYTYLRKLLRVGKRASTVALFSETGILPIRYRRADLLLRFLGYLLQCPEDMYVSSALRDSVNLARQGKTSWFLDAQKALRRLHKPVQLDFIGDSGEIDILRTAVADSARAFVEDKLRSSTKLVLLQHRPRETARDRGSWGEAPPLSFRAYLRLPIPTHRVALTRLLLSDHALAVERLRWEKIPHNQRLCRFCEDGVEDEVHALLLCDGSADLRELRATFWRTTGVTHVELSRALLALEPLEIIQLLSVHEGALPTFARFVRNVLDIFSKTPMYRP</sequence>
<reference evidence="2 3" key="1">
    <citation type="journal article" date="2016" name="Mol. Biol. Evol.">
        <title>Comparative Genomics of Early-Diverging Mushroom-Forming Fungi Provides Insights into the Origins of Lignocellulose Decay Capabilities.</title>
        <authorList>
            <person name="Nagy L.G."/>
            <person name="Riley R."/>
            <person name="Tritt A."/>
            <person name="Adam C."/>
            <person name="Daum C."/>
            <person name="Floudas D."/>
            <person name="Sun H."/>
            <person name="Yadav J.S."/>
            <person name="Pangilinan J."/>
            <person name="Larsson K.H."/>
            <person name="Matsuura K."/>
            <person name="Barry K."/>
            <person name="Labutti K."/>
            <person name="Kuo R."/>
            <person name="Ohm R.A."/>
            <person name="Bhattacharya S.S."/>
            <person name="Shirouzu T."/>
            <person name="Yoshinaga Y."/>
            <person name="Martin F.M."/>
            <person name="Grigoriev I.V."/>
            <person name="Hibbett D.S."/>
        </authorList>
    </citation>
    <scope>NUCLEOTIDE SEQUENCE [LARGE SCALE GENOMIC DNA]</scope>
    <source>
        <strain evidence="2 3">HHB12029</strain>
    </source>
</reference>
<dbReference type="PROSITE" id="PS50878">
    <property type="entry name" value="RT_POL"/>
    <property type="match status" value="1"/>
</dbReference>
<proteinExistence type="predicted"/>